<dbReference type="NCBIfam" id="TIGR02884">
    <property type="entry name" value="spore_pdaA"/>
    <property type="match status" value="1"/>
</dbReference>
<dbReference type="GO" id="GO:0016810">
    <property type="term" value="F:hydrolase activity, acting on carbon-nitrogen (but not peptide) bonds"/>
    <property type="evidence" value="ECO:0007669"/>
    <property type="project" value="InterPro"/>
</dbReference>
<dbReference type="Pfam" id="PF01522">
    <property type="entry name" value="Polysacc_deac_1"/>
    <property type="match status" value="1"/>
</dbReference>
<dbReference type="GO" id="GO:0016020">
    <property type="term" value="C:membrane"/>
    <property type="evidence" value="ECO:0007669"/>
    <property type="project" value="TreeGrafter"/>
</dbReference>
<sequence length="325" mass="37589">MNKSNVCKILTLAVVIIIVASTLAYAVYNRNQRISLTNSKISPENISNKESEENINETNKSENEKEDVDDEKYKNDNKNEHKDIDESKLNNQDRDWYFMSKKDGSTPNPPREAVPYIKKFSGYYVGSSNKKHIYLTFDEGYENGYTCKILDTLKSNNVKVAFFVTDSYIKSNKDLIKRMVDEGHIVGNHTVNHKSMPQIAIKGFDAYEKELAQVENTFKEVTSKEMPKFFRPPMGKYSEKSLYYAEKLGYKSIFWSFAYKDYDEKKQPGEDYAKKHIIDSTHNGAIYLLHAMSKTNSDILDNLIKEWKNKGYEFESLSKLSYDGS</sequence>
<dbReference type="RefSeq" id="WP_090043228.1">
    <property type="nucleotide sequence ID" value="NZ_FOKI01000067.1"/>
</dbReference>
<dbReference type="PANTHER" id="PTHR10587">
    <property type="entry name" value="GLYCOSYL TRANSFERASE-RELATED"/>
    <property type="match status" value="1"/>
</dbReference>
<dbReference type="InterPro" id="IPR050248">
    <property type="entry name" value="Polysacc_deacetylase_ArnD"/>
</dbReference>
<evidence type="ECO:0000313" key="3">
    <source>
        <dbReference type="EMBL" id="SFB45517.1"/>
    </source>
</evidence>
<keyword evidence="4" id="KW-1185">Reference proteome</keyword>
<dbReference type="InterPro" id="IPR011330">
    <property type="entry name" value="Glyco_hydro/deAcase_b/a-brl"/>
</dbReference>
<evidence type="ECO:0000313" key="4">
    <source>
        <dbReference type="Proteomes" id="UP000198619"/>
    </source>
</evidence>
<accession>A0A1I1B623</accession>
<feature type="region of interest" description="Disordered" evidence="1">
    <location>
        <begin position="43"/>
        <end position="86"/>
    </location>
</feature>
<dbReference type="PANTHER" id="PTHR10587:SF78">
    <property type="entry name" value="PEPTIDOGLYCAN-N-ACETYLMURAMIC ACID DEACETYLASE PDAA"/>
    <property type="match status" value="1"/>
</dbReference>
<name>A0A1I1B623_9CLOT</name>
<evidence type="ECO:0000259" key="2">
    <source>
        <dbReference type="PROSITE" id="PS51677"/>
    </source>
</evidence>
<dbReference type="PROSITE" id="PS51677">
    <property type="entry name" value="NODB"/>
    <property type="match status" value="1"/>
</dbReference>
<proteinExistence type="predicted"/>
<dbReference type="AlphaFoldDB" id="A0A1I1B623"/>
<dbReference type="OrthoDB" id="9812065at2"/>
<feature type="compositionally biased region" description="Basic and acidic residues" evidence="1">
    <location>
        <begin position="71"/>
        <end position="86"/>
    </location>
</feature>
<dbReference type="Proteomes" id="UP000198619">
    <property type="component" value="Unassembled WGS sequence"/>
</dbReference>
<protein>
    <submittedName>
        <fullName evidence="3">Peptidoglycan-N-acetylmuramic acid deacetylase</fullName>
    </submittedName>
</protein>
<reference evidence="3 4" key="1">
    <citation type="submission" date="2016-10" db="EMBL/GenBank/DDBJ databases">
        <authorList>
            <person name="de Groot N.N."/>
        </authorList>
    </citation>
    <scope>NUCLEOTIDE SEQUENCE [LARGE SCALE GENOMIC DNA]</scope>
    <source>
        <strain evidence="3 4">DSM 12271</strain>
    </source>
</reference>
<gene>
    <name evidence="3" type="ORF">SAMN04488528_10672</name>
</gene>
<dbReference type="CDD" id="cd10948">
    <property type="entry name" value="CE4_BsPdaA_like"/>
    <property type="match status" value="1"/>
</dbReference>
<evidence type="ECO:0000256" key="1">
    <source>
        <dbReference type="SAM" id="MobiDB-lite"/>
    </source>
</evidence>
<dbReference type="InterPro" id="IPR002509">
    <property type="entry name" value="NODB_dom"/>
</dbReference>
<dbReference type="EMBL" id="FOKI01000067">
    <property type="protein sequence ID" value="SFB45517.1"/>
    <property type="molecule type" value="Genomic_DNA"/>
</dbReference>
<organism evidence="3 4">
    <name type="scientific">Clostridium frigidicarnis</name>
    <dbReference type="NCBI Taxonomy" id="84698"/>
    <lineage>
        <taxon>Bacteria</taxon>
        <taxon>Bacillati</taxon>
        <taxon>Bacillota</taxon>
        <taxon>Clostridia</taxon>
        <taxon>Eubacteriales</taxon>
        <taxon>Clostridiaceae</taxon>
        <taxon>Clostridium</taxon>
    </lineage>
</organism>
<dbReference type="SUPFAM" id="SSF88713">
    <property type="entry name" value="Glycoside hydrolase/deacetylase"/>
    <property type="match status" value="1"/>
</dbReference>
<dbReference type="InterPro" id="IPR014235">
    <property type="entry name" value="Spore_PdaA"/>
</dbReference>
<dbReference type="Gene3D" id="3.20.20.370">
    <property type="entry name" value="Glycoside hydrolase/deacetylase"/>
    <property type="match status" value="1"/>
</dbReference>
<dbReference type="STRING" id="84698.SAMN04488528_10672"/>
<dbReference type="GO" id="GO:0005975">
    <property type="term" value="P:carbohydrate metabolic process"/>
    <property type="evidence" value="ECO:0007669"/>
    <property type="project" value="InterPro"/>
</dbReference>
<feature type="domain" description="NodB homology" evidence="2">
    <location>
        <begin position="131"/>
        <end position="315"/>
    </location>
</feature>